<proteinExistence type="predicted"/>
<comment type="caution">
    <text evidence="1">The sequence shown here is derived from an EMBL/GenBank/DDBJ whole genome shotgun (WGS) entry which is preliminary data.</text>
</comment>
<name>A0A1Y2BKG3_9FUNG</name>
<dbReference type="EMBL" id="MCGO01000060">
    <property type="protein sequence ID" value="ORY35259.1"/>
    <property type="molecule type" value="Genomic_DNA"/>
</dbReference>
<evidence type="ECO:0000313" key="2">
    <source>
        <dbReference type="Proteomes" id="UP000193642"/>
    </source>
</evidence>
<keyword evidence="2" id="KW-1185">Reference proteome</keyword>
<protein>
    <submittedName>
        <fullName evidence="1">Uncharacterized protein</fullName>
    </submittedName>
</protein>
<gene>
    <name evidence="1" type="ORF">BCR33DRAFT_722594</name>
</gene>
<accession>A0A1Y2BKG3</accession>
<reference evidence="1 2" key="1">
    <citation type="submission" date="2016-07" db="EMBL/GenBank/DDBJ databases">
        <title>Pervasive Adenine N6-methylation of Active Genes in Fungi.</title>
        <authorList>
            <consortium name="DOE Joint Genome Institute"/>
            <person name="Mondo S.J."/>
            <person name="Dannebaum R.O."/>
            <person name="Kuo R.C."/>
            <person name="Labutti K."/>
            <person name="Haridas S."/>
            <person name="Kuo A."/>
            <person name="Salamov A."/>
            <person name="Ahrendt S.R."/>
            <person name="Lipzen A."/>
            <person name="Sullivan W."/>
            <person name="Andreopoulos W.B."/>
            <person name="Clum A."/>
            <person name="Lindquist E."/>
            <person name="Daum C."/>
            <person name="Ramamoorthy G.K."/>
            <person name="Gryganskyi A."/>
            <person name="Culley D."/>
            <person name="Magnuson J.K."/>
            <person name="James T.Y."/>
            <person name="O'Malley M.A."/>
            <person name="Stajich J.E."/>
            <person name="Spatafora J.W."/>
            <person name="Visel A."/>
            <person name="Grigoriev I.V."/>
        </authorList>
    </citation>
    <scope>NUCLEOTIDE SEQUENCE [LARGE SCALE GENOMIC DNA]</scope>
    <source>
        <strain evidence="1 2">JEL800</strain>
    </source>
</reference>
<sequence>MVVDPILRSPETPHKMTDKIMTKPAAIRSLSVAQISLLPLFGNWLNPSLCLESDVKASTTSIYLCGHCPDHVCDALESIMSI</sequence>
<evidence type="ECO:0000313" key="1">
    <source>
        <dbReference type="EMBL" id="ORY35259.1"/>
    </source>
</evidence>
<dbReference type="OrthoDB" id="2147728at2759"/>
<dbReference type="Proteomes" id="UP000193642">
    <property type="component" value="Unassembled WGS sequence"/>
</dbReference>
<dbReference type="AlphaFoldDB" id="A0A1Y2BKG3"/>
<organism evidence="1 2">
    <name type="scientific">Rhizoclosmatium globosum</name>
    <dbReference type="NCBI Taxonomy" id="329046"/>
    <lineage>
        <taxon>Eukaryota</taxon>
        <taxon>Fungi</taxon>
        <taxon>Fungi incertae sedis</taxon>
        <taxon>Chytridiomycota</taxon>
        <taxon>Chytridiomycota incertae sedis</taxon>
        <taxon>Chytridiomycetes</taxon>
        <taxon>Chytridiales</taxon>
        <taxon>Chytriomycetaceae</taxon>
        <taxon>Rhizoclosmatium</taxon>
    </lineage>
</organism>